<name>A0A645C0D7_9ZZZZ</name>
<dbReference type="InterPro" id="IPR036061">
    <property type="entry name" value="CheW-like_dom_sf"/>
</dbReference>
<dbReference type="GO" id="GO:0005829">
    <property type="term" value="C:cytosol"/>
    <property type="evidence" value="ECO:0007669"/>
    <property type="project" value="TreeGrafter"/>
</dbReference>
<dbReference type="Gene3D" id="2.30.30.40">
    <property type="entry name" value="SH3 Domains"/>
    <property type="match status" value="1"/>
</dbReference>
<evidence type="ECO:0000313" key="2">
    <source>
        <dbReference type="EMBL" id="MPM68783.1"/>
    </source>
</evidence>
<protein>
    <recommendedName>
        <fullName evidence="1">CheW-like domain-containing protein</fullName>
    </recommendedName>
</protein>
<accession>A0A645C0D7</accession>
<dbReference type="PANTHER" id="PTHR22617">
    <property type="entry name" value="CHEMOTAXIS SENSOR HISTIDINE KINASE-RELATED"/>
    <property type="match status" value="1"/>
</dbReference>
<dbReference type="PROSITE" id="PS50851">
    <property type="entry name" value="CHEW"/>
    <property type="match status" value="1"/>
</dbReference>
<dbReference type="PANTHER" id="PTHR22617:SF23">
    <property type="entry name" value="CHEMOTAXIS PROTEIN CHEW"/>
    <property type="match status" value="1"/>
</dbReference>
<dbReference type="Pfam" id="PF01584">
    <property type="entry name" value="CheW"/>
    <property type="match status" value="1"/>
</dbReference>
<proteinExistence type="predicted"/>
<feature type="domain" description="CheW-like" evidence="1">
    <location>
        <begin position="20"/>
        <end position="162"/>
    </location>
</feature>
<sequence>MDVSQTQNIENVAQEDRGEEQIILVFSLGKEEFALNVNEVKEIVRVPPVITRVPNAPDYIRGVINLRGTIVPVFDMELKLGMEEKALTEDSRIVVVSWNDIQFGILVDSVREVCTVFDSQIEQNIQLDTSMEKKYLLGVIKQEGGRLVVLLDLVTLFDLDVILADELDSEIAG</sequence>
<dbReference type="EMBL" id="VSSQ01022458">
    <property type="protein sequence ID" value="MPM68783.1"/>
    <property type="molecule type" value="Genomic_DNA"/>
</dbReference>
<organism evidence="2">
    <name type="scientific">bioreactor metagenome</name>
    <dbReference type="NCBI Taxonomy" id="1076179"/>
    <lineage>
        <taxon>unclassified sequences</taxon>
        <taxon>metagenomes</taxon>
        <taxon>ecological metagenomes</taxon>
    </lineage>
</organism>
<gene>
    <name evidence="2" type="ORF">SDC9_115717</name>
</gene>
<dbReference type="GO" id="GO:0007165">
    <property type="term" value="P:signal transduction"/>
    <property type="evidence" value="ECO:0007669"/>
    <property type="project" value="InterPro"/>
</dbReference>
<dbReference type="SUPFAM" id="SSF50341">
    <property type="entry name" value="CheW-like"/>
    <property type="match status" value="1"/>
</dbReference>
<dbReference type="SMART" id="SM00260">
    <property type="entry name" value="CheW"/>
    <property type="match status" value="1"/>
</dbReference>
<dbReference type="AlphaFoldDB" id="A0A645C0D7"/>
<dbReference type="GO" id="GO:0006935">
    <property type="term" value="P:chemotaxis"/>
    <property type="evidence" value="ECO:0007669"/>
    <property type="project" value="InterPro"/>
</dbReference>
<evidence type="ECO:0000259" key="1">
    <source>
        <dbReference type="PROSITE" id="PS50851"/>
    </source>
</evidence>
<dbReference type="InterPro" id="IPR039315">
    <property type="entry name" value="CheW"/>
</dbReference>
<dbReference type="Gene3D" id="2.40.50.180">
    <property type="entry name" value="CheA-289, Domain 4"/>
    <property type="match status" value="1"/>
</dbReference>
<dbReference type="InterPro" id="IPR002545">
    <property type="entry name" value="CheW-lke_dom"/>
</dbReference>
<comment type="caution">
    <text evidence="2">The sequence shown here is derived from an EMBL/GenBank/DDBJ whole genome shotgun (WGS) entry which is preliminary data.</text>
</comment>
<reference evidence="2" key="1">
    <citation type="submission" date="2019-08" db="EMBL/GenBank/DDBJ databases">
        <authorList>
            <person name="Kucharzyk K."/>
            <person name="Murdoch R.W."/>
            <person name="Higgins S."/>
            <person name="Loffler F."/>
        </authorList>
    </citation>
    <scope>NUCLEOTIDE SEQUENCE</scope>
</reference>